<name>A0AAD7CTA6_MYCRO</name>
<evidence type="ECO:0000313" key="2">
    <source>
        <dbReference type="EMBL" id="KAJ7662361.1"/>
    </source>
</evidence>
<organism evidence="2 3">
    <name type="scientific">Mycena rosella</name>
    <name type="common">Pink bonnet</name>
    <name type="synonym">Agaricus rosellus</name>
    <dbReference type="NCBI Taxonomy" id="1033263"/>
    <lineage>
        <taxon>Eukaryota</taxon>
        <taxon>Fungi</taxon>
        <taxon>Dikarya</taxon>
        <taxon>Basidiomycota</taxon>
        <taxon>Agaricomycotina</taxon>
        <taxon>Agaricomycetes</taxon>
        <taxon>Agaricomycetidae</taxon>
        <taxon>Agaricales</taxon>
        <taxon>Marasmiineae</taxon>
        <taxon>Mycenaceae</taxon>
        <taxon>Mycena</taxon>
    </lineage>
</organism>
<dbReference type="AlphaFoldDB" id="A0AAD7CTA6"/>
<evidence type="ECO:0000256" key="1">
    <source>
        <dbReference type="SAM" id="MobiDB-lite"/>
    </source>
</evidence>
<reference evidence="2" key="1">
    <citation type="submission" date="2023-03" db="EMBL/GenBank/DDBJ databases">
        <title>Massive genome expansion in bonnet fungi (Mycena s.s.) driven by repeated elements and novel gene families across ecological guilds.</title>
        <authorList>
            <consortium name="Lawrence Berkeley National Laboratory"/>
            <person name="Harder C.B."/>
            <person name="Miyauchi S."/>
            <person name="Viragh M."/>
            <person name="Kuo A."/>
            <person name="Thoen E."/>
            <person name="Andreopoulos B."/>
            <person name="Lu D."/>
            <person name="Skrede I."/>
            <person name="Drula E."/>
            <person name="Henrissat B."/>
            <person name="Morin E."/>
            <person name="Kohler A."/>
            <person name="Barry K."/>
            <person name="LaButti K."/>
            <person name="Morin E."/>
            <person name="Salamov A."/>
            <person name="Lipzen A."/>
            <person name="Mereny Z."/>
            <person name="Hegedus B."/>
            <person name="Baldrian P."/>
            <person name="Stursova M."/>
            <person name="Weitz H."/>
            <person name="Taylor A."/>
            <person name="Grigoriev I.V."/>
            <person name="Nagy L.G."/>
            <person name="Martin F."/>
            <person name="Kauserud H."/>
        </authorList>
    </citation>
    <scope>NUCLEOTIDE SEQUENCE</scope>
    <source>
        <strain evidence="2">CBHHK067</strain>
    </source>
</reference>
<sequence length="181" mass="19139">MYTRKYTPQTGTRAVLFPAHPSAHLSFIDKLEFGSRSAHHPGQSSLDTTSTARPLARTLSLIALLPPTFAFSSLGCYTAPLVAATASIAPGSPRWASLPVFPSSPRIPVALATPGRYHNPTTYDIQPPVPAPYDLQPGTSFDARALPTAGASVNSAASPFVPSPTRVDADGGHQNHKQTIR</sequence>
<comment type="caution">
    <text evidence="2">The sequence shown here is derived from an EMBL/GenBank/DDBJ whole genome shotgun (WGS) entry which is preliminary data.</text>
</comment>
<evidence type="ECO:0000313" key="3">
    <source>
        <dbReference type="Proteomes" id="UP001221757"/>
    </source>
</evidence>
<protein>
    <submittedName>
        <fullName evidence="2">Uncharacterized protein</fullName>
    </submittedName>
</protein>
<gene>
    <name evidence="2" type="ORF">B0H17DRAFT_1211968</name>
</gene>
<keyword evidence="3" id="KW-1185">Reference proteome</keyword>
<dbReference type="Proteomes" id="UP001221757">
    <property type="component" value="Unassembled WGS sequence"/>
</dbReference>
<accession>A0AAD7CTA6</accession>
<feature type="region of interest" description="Disordered" evidence="1">
    <location>
        <begin position="153"/>
        <end position="181"/>
    </location>
</feature>
<dbReference type="EMBL" id="JARKIE010000242">
    <property type="protein sequence ID" value="KAJ7662361.1"/>
    <property type="molecule type" value="Genomic_DNA"/>
</dbReference>
<proteinExistence type="predicted"/>